<organism evidence="2">
    <name type="scientific">viral metagenome</name>
    <dbReference type="NCBI Taxonomy" id="1070528"/>
    <lineage>
        <taxon>unclassified sequences</taxon>
        <taxon>metagenomes</taxon>
        <taxon>organismal metagenomes</taxon>
    </lineage>
</organism>
<accession>A0A6C0IZ12</accession>
<feature type="domain" description="PCIF1 WW" evidence="1">
    <location>
        <begin position="2"/>
        <end position="94"/>
    </location>
</feature>
<sequence length="170" mass="19273">MGVQIEMFGNAFNAGTDRFCSLFPDVEQYFGSVGNHFDVIVERGITYYNFPFTNDIMEKSLTRLKDIADSGIPVKAVFVYPLWDNPGRKKLKSMGYDIDIQEYPPYLPLKYAMEFPKQHTFAYPSGELGFYGTNDPTHIIYPCPLYITTVGGLPASVDIIPDKKTVYKLP</sequence>
<dbReference type="EMBL" id="MN740267">
    <property type="protein sequence ID" value="QHT96743.1"/>
    <property type="molecule type" value="Genomic_DNA"/>
</dbReference>
<dbReference type="AlphaFoldDB" id="A0A6C0IZ12"/>
<protein>
    <recommendedName>
        <fullName evidence="1">PCIF1 WW domain-containing protein</fullName>
    </recommendedName>
</protein>
<dbReference type="GO" id="GO:0099122">
    <property type="term" value="F:RNA polymerase II C-terminal domain binding"/>
    <property type="evidence" value="ECO:0007669"/>
    <property type="project" value="InterPro"/>
</dbReference>
<dbReference type="InterPro" id="IPR022035">
    <property type="entry name" value="PCIF1_WW"/>
</dbReference>
<dbReference type="PANTHER" id="PTHR21727:SF0">
    <property type="entry name" value="MRNA (2'-O-METHYLADENOSINE-N(6)-)-METHYLTRANSFERASE"/>
    <property type="match status" value="1"/>
</dbReference>
<dbReference type="PANTHER" id="PTHR21727">
    <property type="entry name" value="PHOSPHORYLATED CTD INTERACTING FACTOR 1"/>
    <property type="match status" value="1"/>
</dbReference>
<dbReference type="GO" id="GO:0016422">
    <property type="term" value="F:mRNA (2'-O-methyladenosine-N6-)-methyltransferase activity"/>
    <property type="evidence" value="ECO:0007669"/>
    <property type="project" value="InterPro"/>
</dbReference>
<dbReference type="Pfam" id="PF12237">
    <property type="entry name" value="PCIF1_WW"/>
    <property type="match status" value="1"/>
</dbReference>
<dbReference type="InterPro" id="IPR039881">
    <property type="entry name" value="PCIF1-like"/>
</dbReference>
<reference evidence="2" key="1">
    <citation type="journal article" date="2020" name="Nature">
        <title>Giant virus diversity and host interactions through global metagenomics.</title>
        <authorList>
            <person name="Schulz F."/>
            <person name="Roux S."/>
            <person name="Paez-Espino D."/>
            <person name="Jungbluth S."/>
            <person name="Walsh D.A."/>
            <person name="Denef V.J."/>
            <person name="McMahon K.D."/>
            <person name="Konstantinidis K.T."/>
            <person name="Eloe-Fadrosh E.A."/>
            <person name="Kyrpides N.C."/>
            <person name="Woyke T."/>
        </authorList>
    </citation>
    <scope>NUCLEOTIDE SEQUENCE</scope>
    <source>
        <strain evidence="2">GVMAG-M-3300024336-7</strain>
    </source>
</reference>
<evidence type="ECO:0000313" key="2">
    <source>
        <dbReference type="EMBL" id="QHT96743.1"/>
    </source>
</evidence>
<evidence type="ECO:0000259" key="1">
    <source>
        <dbReference type="Pfam" id="PF12237"/>
    </source>
</evidence>
<proteinExistence type="predicted"/>
<name>A0A6C0IZ12_9ZZZZ</name>